<evidence type="ECO:0000256" key="5">
    <source>
        <dbReference type="ARBA" id="ARBA00023136"/>
    </source>
</evidence>
<keyword evidence="2" id="KW-1003">Cell membrane</keyword>
<evidence type="ECO:0000313" key="9">
    <source>
        <dbReference type="Proteomes" id="UP000014065"/>
    </source>
</evidence>
<keyword evidence="9" id="KW-1185">Reference proteome</keyword>
<dbReference type="InterPro" id="IPR032816">
    <property type="entry name" value="VTT_dom"/>
</dbReference>
<accession>S2EIS0</accession>
<evidence type="ECO:0000256" key="3">
    <source>
        <dbReference type="ARBA" id="ARBA00022692"/>
    </source>
</evidence>
<organism evidence="8 9">
    <name type="scientific">Candidatus Nitrosarchaeum limnium BG20</name>
    <dbReference type="NCBI Taxonomy" id="859192"/>
    <lineage>
        <taxon>Archaea</taxon>
        <taxon>Nitrososphaerota</taxon>
        <taxon>Nitrososphaeria</taxon>
        <taxon>Nitrosopumilales</taxon>
        <taxon>Nitrosopumilaceae</taxon>
        <taxon>Nitrosarchaeum</taxon>
    </lineage>
</organism>
<protein>
    <submittedName>
        <fullName evidence="8">SNARE-like domain protein</fullName>
    </submittedName>
</protein>
<dbReference type="RefSeq" id="WP_010194685.1">
    <property type="nucleotide sequence ID" value="NZ_AHJG01000281.1"/>
</dbReference>
<proteinExistence type="predicted"/>
<evidence type="ECO:0000259" key="7">
    <source>
        <dbReference type="Pfam" id="PF09335"/>
    </source>
</evidence>
<dbReference type="PANTHER" id="PTHR42709:SF6">
    <property type="entry name" value="UNDECAPRENYL PHOSPHATE TRANSPORTER A"/>
    <property type="match status" value="1"/>
</dbReference>
<evidence type="ECO:0000256" key="1">
    <source>
        <dbReference type="ARBA" id="ARBA00004651"/>
    </source>
</evidence>
<feature type="domain" description="VTT" evidence="7">
    <location>
        <begin position="36"/>
        <end position="165"/>
    </location>
</feature>
<sequence length="175" mass="19223">MNEIETLIQWLITLISENLYPGVFLAALIETVFPPIPSEAIFPLAGYSILKNNMNAIHVLGVGIAGGCGATTGASVIYLIAKKVGRIGLIKYLKYVKIKEKTLEKADRWFEKYGDKSVLVGRIIPGIREIVSIPAGIFNMNPIKFLIFTLIGSCIWSIALTSIGYYFGVATIHIF</sequence>
<keyword evidence="5 6" id="KW-0472">Membrane</keyword>
<feature type="transmembrane region" description="Helical" evidence="6">
    <location>
        <begin position="7"/>
        <end position="29"/>
    </location>
</feature>
<evidence type="ECO:0000256" key="4">
    <source>
        <dbReference type="ARBA" id="ARBA00022989"/>
    </source>
</evidence>
<gene>
    <name evidence="8" type="ORF">BG20_I0956</name>
</gene>
<dbReference type="EMBL" id="AHJG01000281">
    <property type="protein sequence ID" value="EPA04622.1"/>
    <property type="molecule type" value="Genomic_DNA"/>
</dbReference>
<dbReference type="Proteomes" id="UP000014065">
    <property type="component" value="Unassembled WGS sequence"/>
</dbReference>
<dbReference type="InterPro" id="IPR051311">
    <property type="entry name" value="DedA_domain"/>
</dbReference>
<dbReference type="Pfam" id="PF09335">
    <property type="entry name" value="VTT_dom"/>
    <property type="match status" value="1"/>
</dbReference>
<reference evidence="8 9" key="1">
    <citation type="journal article" date="2012" name="J. Bacteriol.">
        <title>Genome Sequence of "Candidatus Nitrosoarchaeum limnia" BG20, a Low-Salinity Ammonia-Oxidizing Archaeon from the San Francisco Bay Estuary.</title>
        <authorList>
            <person name="Mosier A.C."/>
            <person name="Allen E.E."/>
            <person name="Kim M."/>
            <person name="Ferriera S."/>
            <person name="Francis C.A."/>
        </authorList>
    </citation>
    <scope>NUCLEOTIDE SEQUENCE [LARGE SCALE GENOMIC DNA]</scope>
    <source>
        <strain evidence="8 9">BG20</strain>
    </source>
</reference>
<feature type="transmembrane region" description="Helical" evidence="6">
    <location>
        <begin position="145"/>
        <end position="167"/>
    </location>
</feature>
<name>S2EIS0_9ARCH</name>
<comment type="subcellular location">
    <subcellularLocation>
        <location evidence="1">Cell membrane</location>
        <topology evidence="1">Multi-pass membrane protein</topology>
    </subcellularLocation>
</comment>
<keyword evidence="3 6" id="KW-0812">Transmembrane</keyword>
<dbReference type="GO" id="GO:0005886">
    <property type="term" value="C:plasma membrane"/>
    <property type="evidence" value="ECO:0007669"/>
    <property type="project" value="UniProtKB-SubCell"/>
</dbReference>
<keyword evidence="4 6" id="KW-1133">Transmembrane helix</keyword>
<comment type="caution">
    <text evidence="8">The sequence shown here is derived from an EMBL/GenBank/DDBJ whole genome shotgun (WGS) entry which is preliminary data.</text>
</comment>
<dbReference type="PANTHER" id="PTHR42709">
    <property type="entry name" value="ALKALINE PHOSPHATASE LIKE PROTEIN"/>
    <property type="match status" value="1"/>
</dbReference>
<evidence type="ECO:0000256" key="6">
    <source>
        <dbReference type="SAM" id="Phobius"/>
    </source>
</evidence>
<dbReference type="AlphaFoldDB" id="S2EIS0"/>
<dbReference type="OrthoDB" id="204088at2157"/>
<feature type="transmembrane region" description="Helical" evidence="6">
    <location>
        <begin position="56"/>
        <end position="81"/>
    </location>
</feature>
<evidence type="ECO:0000256" key="2">
    <source>
        <dbReference type="ARBA" id="ARBA00022475"/>
    </source>
</evidence>
<evidence type="ECO:0000313" key="8">
    <source>
        <dbReference type="EMBL" id="EPA04622.1"/>
    </source>
</evidence>